<dbReference type="OrthoDB" id="1862401at2759"/>
<dbReference type="Gene3D" id="3.30.559.10">
    <property type="entry name" value="Chloramphenicol acetyltransferase-like domain"/>
    <property type="match status" value="2"/>
</dbReference>
<dbReference type="PANTHER" id="PTHR31642">
    <property type="entry name" value="TRICHOTHECENE 3-O-ACETYLTRANSFERASE"/>
    <property type="match status" value="1"/>
</dbReference>
<sequence length="460" mass="52188">MTRPLMLTSHNVLLASPRQPTVLGDGTYYLSDSDLMLQFPVETAFLVEGELDPQRLVKALEETLAYFPIFCGQLTEHKHRWGILLVNRPIELEIVETHDLSLLPEDAVLQDTWLYSPTLDMSAIMACKDAPLLRMRLTRFHSDPPMTVLGASSAHLAGDGAFMVQFWRLLSQIYQGSPPLDPYPVYSRAIVDEIHLQTEDKAKFYDMFPQLSTRNPKPPPTTSRTTLFFSLAQLYRLQAALSQSPEAATHKLSLQDCVTAIVSVACSKANLDNQPINRIVNVLNLRGGLLPVEEPLNALSWVNATTSDPYDVQKTASSVRQAFIKAREPAFQSACLLAVRHLYRKVAIEGERVDFTPPPGNLFLNSSWKFQYTSAHFGFGEDKTHFLHTVFKAPRYAKMFRRNPPMPLDRNGRRTKKHRTESIEFTFYLLPSDRDDFLTCLQNQWMALGMQEPVEIMNNT</sequence>
<dbReference type="InterPro" id="IPR050317">
    <property type="entry name" value="Plant_Fungal_Acyltransferase"/>
</dbReference>
<dbReference type="GO" id="GO:0016747">
    <property type="term" value="F:acyltransferase activity, transferring groups other than amino-acyl groups"/>
    <property type="evidence" value="ECO:0007669"/>
    <property type="project" value="TreeGrafter"/>
</dbReference>
<protein>
    <submittedName>
        <fullName evidence="2">Uncharacterized protein</fullName>
    </submittedName>
</protein>
<dbReference type="SUPFAM" id="SSF52777">
    <property type="entry name" value="CoA-dependent acyltransferases"/>
    <property type="match status" value="1"/>
</dbReference>
<accession>A0A0C2X7X3</accession>
<gene>
    <name evidence="2" type="ORF">M408DRAFT_90940</name>
</gene>
<reference evidence="3" key="2">
    <citation type="submission" date="2015-01" db="EMBL/GenBank/DDBJ databases">
        <title>Evolutionary Origins and Diversification of the Mycorrhizal Mutualists.</title>
        <authorList>
            <consortium name="DOE Joint Genome Institute"/>
            <consortium name="Mycorrhizal Genomics Consortium"/>
            <person name="Kohler A."/>
            <person name="Kuo A."/>
            <person name="Nagy L.G."/>
            <person name="Floudas D."/>
            <person name="Copeland A."/>
            <person name="Barry K.W."/>
            <person name="Cichocki N."/>
            <person name="Veneault-Fourrey C."/>
            <person name="LaButti K."/>
            <person name="Lindquist E.A."/>
            <person name="Lipzen A."/>
            <person name="Lundell T."/>
            <person name="Morin E."/>
            <person name="Murat C."/>
            <person name="Riley R."/>
            <person name="Ohm R."/>
            <person name="Sun H."/>
            <person name="Tunlid A."/>
            <person name="Henrissat B."/>
            <person name="Grigoriev I.V."/>
            <person name="Hibbett D.S."/>
            <person name="Martin F."/>
        </authorList>
    </citation>
    <scope>NUCLEOTIDE SEQUENCE [LARGE SCALE GENOMIC DNA]</scope>
    <source>
        <strain evidence="3">MAFF 305830</strain>
    </source>
</reference>
<evidence type="ECO:0000313" key="2">
    <source>
        <dbReference type="EMBL" id="KIM34123.1"/>
    </source>
</evidence>
<proteinExistence type="predicted"/>
<dbReference type="HOGENOM" id="CLU_594687_0_0_1"/>
<evidence type="ECO:0000256" key="1">
    <source>
        <dbReference type="ARBA" id="ARBA00022679"/>
    </source>
</evidence>
<dbReference type="InterPro" id="IPR023213">
    <property type="entry name" value="CAT-like_dom_sf"/>
</dbReference>
<name>A0A0C2X7X3_SERVB</name>
<dbReference type="PANTHER" id="PTHR31642:SF310">
    <property type="entry name" value="FATTY ALCOHOL:CAFFEOYL-COA ACYLTRANSFERASE"/>
    <property type="match status" value="1"/>
</dbReference>
<dbReference type="EMBL" id="KN824277">
    <property type="protein sequence ID" value="KIM34123.1"/>
    <property type="molecule type" value="Genomic_DNA"/>
</dbReference>
<keyword evidence="1" id="KW-0808">Transferase</keyword>
<evidence type="ECO:0000313" key="3">
    <source>
        <dbReference type="Proteomes" id="UP000054097"/>
    </source>
</evidence>
<reference evidence="2 3" key="1">
    <citation type="submission" date="2014-04" db="EMBL/GenBank/DDBJ databases">
        <authorList>
            <consortium name="DOE Joint Genome Institute"/>
            <person name="Kuo A."/>
            <person name="Zuccaro A."/>
            <person name="Kohler A."/>
            <person name="Nagy L.G."/>
            <person name="Floudas D."/>
            <person name="Copeland A."/>
            <person name="Barry K.W."/>
            <person name="Cichocki N."/>
            <person name="Veneault-Fourrey C."/>
            <person name="LaButti K."/>
            <person name="Lindquist E.A."/>
            <person name="Lipzen A."/>
            <person name="Lundell T."/>
            <person name="Morin E."/>
            <person name="Murat C."/>
            <person name="Sun H."/>
            <person name="Tunlid A."/>
            <person name="Henrissat B."/>
            <person name="Grigoriev I.V."/>
            <person name="Hibbett D.S."/>
            <person name="Martin F."/>
            <person name="Nordberg H.P."/>
            <person name="Cantor M.N."/>
            <person name="Hua S.X."/>
        </authorList>
    </citation>
    <scope>NUCLEOTIDE SEQUENCE [LARGE SCALE GENOMIC DNA]</scope>
    <source>
        <strain evidence="2 3">MAFF 305830</strain>
    </source>
</reference>
<keyword evidence="3" id="KW-1185">Reference proteome</keyword>
<dbReference type="Pfam" id="PF02458">
    <property type="entry name" value="Transferase"/>
    <property type="match status" value="1"/>
</dbReference>
<organism evidence="2 3">
    <name type="scientific">Serendipita vermifera MAFF 305830</name>
    <dbReference type="NCBI Taxonomy" id="933852"/>
    <lineage>
        <taxon>Eukaryota</taxon>
        <taxon>Fungi</taxon>
        <taxon>Dikarya</taxon>
        <taxon>Basidiomycota</taxon>
        <taxon>Agaricomycotina</taxon>
        <taxon>Agaricomycetes</taxon>
        <taxon>Sebacinales</taxon>
        <taxon>Serendipitaceae</taxon>
        <taxon>Serendipita</taxon>
    </lineage>
</organism>
<dbReference type="Proteomes" id="UP000054097">
    <property type="component" value="Unassembled WGS sequence"/>
</dbReference>
<dbReference type="AlphaFoldDB" id="A0A0C2X7X3"/>